<dbReference type="KEGG" id="bcom:BAUCODRAFT_36871"/>
<feature type="compositionally biased region" description="Low complexity" evidence="1">
    <location>
        <begin position="87"/>
        <end position="96"/>
    </location>
</feature>
<evidence type="ECO:0000313" key="4">
    <source>
        <dbReference type="Proteomes" id="UP000011761"/>
    </source>
</evidence>
<dbReference type="SUPFAM" id="SSF54928">
    <property type="entry name" value="RNA-binding domain, RBD"/>
    <property type="match status" value="1"/>
</dbReference>
<feature type="compositionally biased region" description="Basic and acidic residues" evidence="1">
    <location>
        <begin position="470"/>
        <end position="484"/>
    </location>
</feature>
<feature type="compositionally biased region" description="Basic residues" evidence="1">
    <location>
        <begin position="459"/>
        <end position="469"/>
    </location>
</feature>
<dbReference type="InterPro" id="IPR002483">
    <property type="entry name" value="PWI_dom"/>
</dbReference>
<dbReference type="Gene3D" id="3.30.70.330">
    <property type="match status" value="1"/>
</dbReference>
<dbReference type="PANTHER" id="PTHR18806:SF4">
    <property type="entry name" value="RNA-BINDING PROTEIN 25"/>
    <property type="match status" value="1"/>
</dbReference>
<feature type="region of interest" description="Disordered" evidence="1">
    <location>
        <begin position="1"/>
        <end position="43"/>
    </location>
</feature>
<gene>
    <name evidence="3" type="ORF">BAUCODRAFT_36871</name>
</gene>
<dbReference type="InterPro" id="IPR052768">
    <property type="entry name" value="RBM25"/>
</dbReference>
<dbReference type="PANTHER" id="PTHR18806">
    <property type="entry name" value="RBM25 PROTEIN"/>
    <property type="match status" value="1"/>
</dbReference>
<dbReference type="EMBL" id="KB445560">
    <property type="protein sequence ID" value="EMC93203.1"/>
    <property type="molecule type" value="Genomic_DNA"/>
</dbReference>
<feature type="region of interest" description="Disordered" evidence="1">
    <location>
        <begin position="68"/>
        <end position="108"/>
    </location>
</feature>
<evidence type="ECO:0000313" key="3">
    <source>
        <dbReference type="EMBL" id="EMC93203.1"/>
    </source>
</evidence>
<protein>
    <recommendedName>
        <fullName evidence="2">PWI domain-containing protein</fullName>
    </recommendedName>
</protein>
<name>M2MP06_BAUPA</name>
<dbReference type="OMA" id="DGCVNKK"/>
<dbReference type="STRING" id="717646.M2MP06"/>
<organism evidence="3 4">
    <name type="scientific">Baudoinia panamericana (strain UAMH 10762)</name>
    <name type="common">Angels' share fungus</name>
    <name type="synonym">Baudoinia compniacensis (strain UAMH 10762)</name>
    <dbReference type="NCBI Taxonomy" id="717646"/>
    <lineage>
        <taxon>Eukaryota</taxon>
        <taxon>Fungi</taxon>
        <taxon>Dikarya</taxon>
        <taxon>Ascomycota</taxon>
        <taxon>Pezizomycotina</taxon>
        <taxon>Dothideomycetes</taxon>
        <taxon>Dothideomycetidae</taxon>
        <taxon>Mycosphaerellales</taxon>
        <taxon>Teratosphaeriaceae</taxon>
        <taxon>Baudoinia</taxon>
    </lineage>
</organism>
<feature type="compositionally biased region" description="Acidic residues" evidence="1">
    <location>
        <begin position="425"/>
        <end position="434"/>
    </location>
</feature>
<dbReference type="OrthoDB" id="6275295at2759"/>
<dbReference type="SMART" id="SM00311">
    <property type="entry name" value="PWI"/>
    <property type="match status" value="1"/>
</dbReference>
<feature type="compositionally biased region" description="Basic and acidic residues" evidence="1">
    <location>
        <begin position="68"/>
        <end position="79"/>
    </location>
</feature>
<accession>M2MP06</accession>
<dbReference type="GO" id="GO:0003729">
    <property type="term" value="F:mRNA binding"/>
    <property type="evidence" value="ECO:0007669"/>
    <property type="project" value="TreeGrafter"/>
</dbReference>
<feature type="region of interest" description="Disordered" evidence="1">
    <location>
        <begin position="532"/>
        <end position="576"/>
    </location>
</feature>
<feature type="region of interest" description="Disordered" evidence="1">
    <location>
        <begin position="339"/>
        <end position="396"/>
    </location>
</feature>
<feature type="compositionally biased region" description="Basic and acidic residues" evidence="1">
    <location>
        <begin position="532"/>
        <end position="554"/>
    </location>
</feature>
<feature type="domain" description="PWI" evidence="2">
    <location>
        <begin position="678"/>
        <end position="771"/>
    </location>
</feature>
<reference evidence="3 4" key="1">
    <citation type="journal article" date="2012" name="PLoS Pathog.">
        <title>Diverse lifestyles and strategies of plant pathogenesis encoded in the genomes of eighteen Dothideomycetes fungi.</title>
        <authorList>
            <person name="Ohm R.A."/>
            <person name="Feau N."/>
            <person name="Henrissat B."/>
            <person name="Schoch C.L."/>
            <person name="Horwitz B.A."/>
            <person name="Barry K.W."/>
            <person name="Condon B.J."/>
            <person name="Copeland A.C."/>
            <person name="Dhillon B."/>
            <person name="Glaser F."/>
            <person name="Hesse C.N."/>
            <person name="Kosti I."/>
            <person name="LaButti K."/>
            <person name="Lindquist E.A."/>
            <person name="Lucas S."/>
            <person name="Salamov A.A."/>
            <person name="Bradshaw R.E."/>
            <person name="Ciuffetti L."/>
            <person name="Hamelin R.C."/>
            <person name="Kema G.H.J."/>
            <person name="Lawrence C."/>
            <person name="Scott J.A."/>
            <person name="Spatafora J.W."/>
            <person name="Turgeon B.G."/>
            <person name="de Wit P.J.G.M."/>
            <person name="Zhong S."/>
            <person name="Goodwin S.B."/>
            <person name="Grigoriev I.V."/>
        </authorList>
    </citation>
    <scope>NUCLEOTIDE SEQUENCE [LARGE SCALE GENOMIC DNA]</scope>
    <source>
        <strain evidence="3 4">UAMH 10762</strain>
    </source>
</reference>
<dbReference type="Pfam" id="PF01480">
    <property type="entry name" value="PWI"/>
    <property type="match status" value="1"/>
</dbReference>
<dbReference type="HOGENOM" id="CLU_009938_0_0_1"/>
<proteinExistence type="predicted"/>
<dbReference type="GO" id="GO:0005681">
    <property type="term" value="C:spliceosomal complex"/>
    <property type="evidence" value="ECO:0007669"/>
    <property type="project" value="TreeGrafter"/>
</dbReference>
<feature type="compositionally biased region" description="Basic and acidic residues" evidence="1">
    <location>
        <begin position="339"/>
        <end position="353"/>
    </location>
</feature>
<sequence>MAYYGPPGGYPSQPPYSQTPFGVPPGMAQSPTGMPSQFQPPPNMPPGFNPTAPVIHFGMDRAPQVDDMRGGGRGGRLEGRGSNAEPLGGRSRLGLGARDDRGAGRGGDIDERRAAVRESMMALQPPTREEVARTIFIGGLGDGTPGDEHIESILGCAGKLRRWTRVRDADDRKCKFGFAEYEDVDSLEAANEIFGGGVEVPVMKNGVAEKDDSGEVKTTKLLVVVDDQSKEYISEWKGRRKEDPDARQFRIDGCREDMRQCIASLSNLGAFAANAEATNGRHDANGDIHMQNGDSIVANADSVTIPVSQEDELSDIPVEMRPTIAAEIRSFRNRSHQKDIEKLRHEEELETLQRQRSAPVSRLARDSPPPGGANGVPVGPRSQIGVQGAPVGPKGFRGTQLPSDYTNGVAFVGPNGATNGSARDADEDAEESDSELERRRQAKKDEELHRAYLDAERRWTHRERTRTAAHQREKQREEEEKRAVEYQREALERRLREWDDDVEAREGREEYYHDRGAWLRKRAVWREREGREDERDRVLEEREAAEERRREAEARGGVAGDGLVERSGDEKAGQPTAGAAAGFKISLGSAAKSRALPATATATGPGGVGVKRGLADVEGLLEDEEDAALASGSGGRKKIMSLKPLTDLSTVPAPGDMTDEERTRLRTALAREIPTETDELFATPLNYRYLTPKVLEEQIRPLVVKRVVDYLGVQEDMLVDVVVSGLDGKRGAREIVEEVEPVMGREEAEGLVRKVWRVAVFWGEAGGRGLL</sequence>
<dbReference type="AlphaFoldDB" id="M2MP06"/>
<feature type="region of interest" description="Disordered" evidence="1">
    <location>
        <begin position="411"/>
        <end position="484"/>
    </location>
</feature>
<dbReference type="InterPro" id="IPR035979">
    <property type="entry name" value="RBD_domain_sf"/>
</dbReference>
<dbReference type="Gene3D" id="1.20.1390.10">
    <property type="entry name" value="PWI domain"/>
    <property type="match status" value="1"/>
</dbReference>
<dbReference type="PROSITE" id="PS51025">
    <property type="entry name" value="PWI"/>
    <property type="match status" value="1"/>
</dbReference>
<keyword evidence="4" id="KW-1185">Reference proteome</keyword>
<dbReference type="InterPro" id="IPR012677">
    <property type="entry name" value="Nucleotide-bd_a/b_plait_sf"/>
</dbReference>
<evidence type="ECO:0000256" key="1">
    <source>
        <dbReference type="SAM" id="MobiDB-lite"/>
    </source>
</evidence>
<feature type="compositionally biased region" description="Basic and acidic residues" evidence="1">
    <location>
        <begin position="97"/>
        <end position="108"/>
    </location>
</feature>
<feature type="compositionally biased region" description="Basic and acidic residues" evidence="1">
    <location>
        <begin position="435"/>
        <end position="458"/>
    </location>
</feature>
<dbReference type="eggNOG" id="KOG2253">
    <property type="taxonomic scope" value="Eukaryota"/>
</dbReference>
<evidence type="ECO:0000259" key="2">
    <source>
        <dbReference type="PROSITE" id="PS51025"/>
    </source>
</evidence>
<dbReference type="GeneID" id="19113098"/>
<feature type="compositionally biased region" description="Basic and acidic residues" evidence="1">
    <location>
        <begin position="563"/>
        <end position="572"/>
    </location>
</feature>
<dbReference type="Proteomes" id="UP000011761">
    <property type="component" value="Unassembled WGS sequence"/>
</dbReference>
<dbReference type="RefSeq" id="XP_007679192.1">
    <property type="nucleotide sequence ID" value="XM_007681002.1"/>
</dbReference>